<dbReference type="KEGG" id="poj:PtoMrB4_29010"/>
<dbReference type="Gene3D" id="3.40.50.2000">
    <property type="entry name" value="Glycogen Phosphorylase B"/>
    <property type="match status" value="2"/>
</dbReference>
<evidence type="ECO:0000256" key="6">
    <source>
        <dbReference type="ARBA" id="ARBA00019935"/>
    </source>
</evidence>
<sequence>MGNAVVSLQLEGLGSTLASRPQLHVESLGTNSQKKRILFVTSEFADLVKVGGLGDVSAALPRALASRHDIRVLIPGYRSVLHSGHPIRVIGRLPGHAALPPCRVGRMDLPDGLIVYVLICPELYEREGTPYGDAHGRDWADNHIRFARLGLAAADLAGGQAGLSWVPELVHANDWPSGLAPAYLAWRGQATPSVFTIHNLAYQGLCDPHSAPELGLPEQAFRPESMEFYGKLSFLKAGIAHARHTTTVSDNYAREITTEAFGCGLEGMLRQRVAEGRLSGITNGIDESWDPRSDTHLVEGFAPRAWQGKQANRRYVEQLYGLDSEPAPLFAVVSRLVQQKGIDLTLEIADRIVAQGGRLAVIGRGEPELELAMEALAQRHAGRIGVRVGFNETDARRLFAASDFLLMPSRFEPCGLSQMYAQRFGSLPIARCTGGLADTIEDGVTGFLFREPDAASYWDAVQRALNVYRHPELLDAMRCQAMAAPLFWRESVLPYDQLYQRLIGQRVTLASGGAR</sequence>
<dbReference type="Pfam" id="PF00534">
    <property type="entry name" value="Glycos_transf_1"/>
    <property type="match status" value="1"/>
</dbReference>
<dbReference type="RefSeq" id="WP_074971717.1">
    <property type="nucleotide sequence ID" value="NZ_AP022642.1"/>
</dbReference>
<evidence type="ECO:0000256" key="1">
    <source>
        <dbReference type="ARBA" id="ARBA00001478"/>
    </source>
</evidence>
<evidence type="ECO:0000256" key="10">
    <source>
        <dbReference type="ARBA" id="ARBA00031722"/>
    </source>
</evidence>
<evidence type="ECO:0000313" key="16">
    <source>
        <dbReference type="Proteomes" id="UP000461288"/>
    </source>
</evidence>
<dbReference type="CDD" id="cd03791">
    <property type="entry name" value="GT5_Glycogen_synthase_DULL1-like"/>
    <property type="match status" value="1"/>
</dbReference>
<proteinExistence type="inferred from homology"/>
<dbReference type="SUPFAM" id="SSF53756">
    <property type="entry name" value="UDP-Glycosyltransferase/glycogen phosphorylase"/>
    <property type="match status" value="1"/>
</dbReference>
<reference evidence="15 16" key="1">
    <citation type="submission" date="2019-12" db="EMBL/GenBank/DDBJ databases">
        <title>Draft genome sequence of Pseudomonas otitidis recovered from a chicken carcass.</title>
        <authorList>
            <person name="Vieira T.R."/>
            <person name="Oliviera E.F.C."/>
            <person name="Silva N.M.V."/>
            <person name="Sambrano G.E."/>
            <person name="Cibulski S.P."/>
            <person name="Cardoso M.R.I."/>
        </authorList>
    </citation>
    <scope>NUCLEOTIDE SEQUENCE [LARGE SCALE GENOMIC DNA]</scope>
    <source>
        <strain evidence="15 16">25_K</strain>
    </source>
</reference>
<dbReference type="Proteomes" id="UP000501237">
    <property type="component" value="Chromosome"/>
</dbReference>
<dbReference type="EC" id="2.4.1.21" evidence="5 11"/>
<dbReference type="GO" id="GO:0005978">
    <property type="term" value="P:glycogen biosynthetic process"/>
    <property type="evidence" value="ECO:0007669"/>
    <property type="project" value="UniProtKB-UniRule"/>
</dbReference>
<evidence type="ECO:0000313" key="15">
    <source>
        <dbReference type="EMBL" id="MWK59311.1"/>
    </source>
</evidence>
<comment type="pathway">
    <text evidence="3 11">Glycan biosynthesis; glycogen biosynthesis.</text>
</comment>
<dbReference type="UniPathway" id="UPA00164"/>
<feature type="domain" description="Glycosyl transferase family 1" evidence="12">
    <location>
        <begin position="326"/>
        <end position="468"/>
    </location>
</feature>
<evidence type="ECO:0000256" key="8">
    <source>
        <dbReference type="ARBA" id="ARBA00022679"/>
    </source>
</evidence>
<organism evidence="15 16">
    <name type="scientific">Metapseudomonas otitidis</name>
    <dbReference type="NCBI Taxonomy" id="319939"/>
    <lineage>
        <taxon>Bacteria</taxon>
        <taxon>Pseudomonadati</taxon>
        <taxon>Pseudomonadota</taxon>
        <taxon>Gammaproteobacteria</taxon>
        <taxon>Pseudomonadales</taxon>
        <taxon>Pseudomonadaceae</taxon>
        <taxon>Metapseudomonas</taxon>
    </lineage>
</organism>
<dbReference type="NCBIfam" id="NF001899">
    <property type="entry name" value="PRK00654.1-2"/>
    <property type="match status" value="1"/>
</dbReference>
<keyword evidence="9 11" id="KW-0320">Glycogen biosynthesis</keyword>
<evidence type="ECO:0000256" key="3">
    <source>
        <dbReference type="ARBA" id="ARBA00004964"/>
    </source>
</evidence>
<dbReference type="InterPro" id="IPR011835">
    <property type="entry name" value="GS/SS"/>
</dbReference>
<evidence type="ECO:0000256" key="5">
    <source>
        <dbReference type="ARBA" id="ARBA00012588"/>
    </source>
</evidence>
<gene>
    <name evidence="11 15" type="primary">glgA</name>
    <name evidence="15" type="ORF">GO594_25270</name>
    <name evidence="14" type="ORF">PtoMrB4_29010</name>
</gene>
<dbReference type="GO" id="GO:0004373">
    <property type="term" value="F:alpha-1,4-glucan glucosyltransferase (UDP-glucose donor) activity"/>
    <property type="evidence" value="ECO:0007669"/>
    <property type="project" value="InterPro"/>
</dbReference>
<dbReference type="GeneID" id="57398117"/>
<keyword evidence="7 11" id="KW-0328">Glycosyltransferase</keyword>
<evidence type="ECO:0000313" key="17">
    <source>
        <dbReference type="Proteomes" id="UP000501237"/>
    </source>
</evidence>
<dbReference type="PANTHER" id="PTHR45825">
    <property type="entry name" value="GRANULE-BOUND STARCH SYNTHASE 1, CHLOROPLASTIC/AMYLOPLASTIC"/>
    <property type="match status" value="1"/>
</dbReference>
<dbReference type="Pfam" id="PF08323">
    <property type="entry name" value="Glyco_transf_5"/>
    <property type="match status" value="1"/>
</dbReference>
<dbReference type="GO" id="GO:0009011">
    <property type="term" value="F:alpha-1,4-glucan glucosyltransferase (ADP-glucose donor) activity"/>
    <property type="evidence" value="ECO:0007669"/>
    <property type="project" value="UniProtKB-UniRule"/>
</dbReference>
<feature type="binding site" evidence="11">
    <location>
        <position position="49"/>
    </location>
    <ligand>
        <name>ADP-alpha-D-glucose</name>
        <dbReference type="ChEBI" id="CHEBI:57498"/>
    </ligand>
</feature>
<dbReference type="HAMAP" id="MF_00484">
    <property type="entry name" value="Glycogen_synth"/>
    <property type="match status" value="1"/>
</dbReference>
<evidence type="ECO:0000313" key="14">
    <source>
        <dbReference type="EMBL" id="BCA28924.1"/>
    </source>
</evidence>
<protein>
    <recommendedName>
        <fullName evidence="6 11">Glycogen synthase</fullName>
        <ecNumber evidence="5 11">2.4.1.21</ecNumber>
    </recommendedName>
    <alternativeName>
        <fullName evidence="10 11">Starch [bacterial glycogen] synthase</fullName>
    </alternativeName>
</protein>
<dbReference type="NCBIfam" id="NF001901">
    <property type="entry name" value="PRK00654.1-5"/>
    <property type="match status" value="1"/>
</dbReference>
<comment type="similarity">
    <text evidence="4 11">Belongs to the glycosyltransferase 1 family. Bacterial/plant glycogen synthase subfamily.</text>
</comment>
<comment type="function">
    <text evidence="2 11">Synthesizes alpha-1,4-glucan chains using ADP-glucose.</text>
</comment>
<comment type="catalytic activity">
    <reaction evidence="1 11">
        <text>[(1-&gt;4)-alpha-D-glucosyl](n) + ADP-alpha-D-glucose = [(1-&gt;4)-alpha-D-glucosyl](n+1) + ADP + H(+)</text>
        <dbReference type="Rhea" id="RHEA:18189"/>
        <dbReference type="Rhea" id="RHEA-COMP:9584"/>
        <dbReference type="Rhea" id="RHEA-COMP:9587"/>
        <dbReference type="ChEBI" id="CHEBI:15378"/>
        <dbReference type="ChEBI" id="CHEBI:15444"/>
        <dbReference type="ChEBI" id="CHEBI:57498"/>
        <dbReference type="ChEBI" id="CHEBI:456216"/>
        <dbReference type="EC" id="2.4.1.21"/>
    </reaction>
</comment>
<dbReference type="PANTHER" id="PTHR45825:SF8">
    <property type="entry name" value="GLYCOGEN SYNTHASE"/>
    <property type="match status" value="1"/>
</dbReference>
<keyword evidence="8 11" id="KW-0808">Transferase</keyword>
<evidence type="ECO:0000256" key="9">
    <source>
        <dbReference type="ARBA" id="ARBA00023056"/>
    </source>
</evidence>
<evidence type="ECO:0000256" key="2">
    <source>
        <dbReference type="ARBA" id="ARBA00002764"/>
    </source>
</evidence>
<dbReference type="InterPro" id="IPR013534">
    <property type="entry name" value="Starch_synth_cat_dom"/>
</dbReference>
<dbReference type="EMBL" id="WTFN01000090">
    <property type="protein sequence ID" value="MWK59311.1"/>
    <property type="molecule type" value="Genomic_DNA"/>
</dbReference>
<accession>A0A1I0UK60</accession>
<evidence type="ECO:0000259" key="13">
    <source>
        <dbReference type="Pfam" id="PF08323"/>
    </source>
</evidence>
<dbReference type="STRING" id="319939.SAMN05216263_11483"/>
<evidence type="ECO:0000256" key="7">
    <source>
        <dbReference type="ARBA" id="ARBA00022676"/>
    </source>
</evidence>
<dbReference type="AlphaFoldDB" id="A0A1I0UK60"/>
<dbReference type="EMBL" id="AP022642">
    <property type="protein sequence ID" value="BCA28924.1"/>
    <property type="molecule type" value="Genomic_DNA"/>
</dbReference>
<evidence type="ECO:0000256" key="11">
    <source>
        <dbReference type="HAMAP-Rule" id="MF_00484"/>
    </source>
</evidence>
<reference evidence="14 17" key="2">
    <citation type="journal article" date="2020" name="Microbiol. Resour. Announc.">
        <title>Complete genome sequence of Pseudomonas otitidis strain MrB4, isolated from Lake Biwa in Japan.</title>
        <authorList>
            <person name="Miyazaki K."/>
            <person name="Hase E."/>
            <person name="Maruya T."/>
        </authorList>
    </citation>
    <scope>NUCLEOTIDE SEQUENCE [LARGE SCALE GENOMIC DNA]</scope>
    <source>
        <strain evidence="14 17">MrB4</strain>
    </source>
</reference>
<dbReference type="InterPro" id="IPR001296">
    <property type="entry name" value="Glyco_trans_1"/>
</dbReference>
<dbReference type="NCBIfam" id="TIGR02095">
    <property type="entry name" value="glgA"/>
    <property type="match status" value="1"/>
</dbReference>
<evidence type="ECO:0000259" key="12">
    <source>
        <dbReference type="Pfam" id="PF00534"/>
    </source>
</evidence>
<evidence type="ECO:0000256" key="4">
    <source>
        <dbReference type="ARBA" id="ARBA00010281"/>
    </source>
</evidence>
<dbReference type="Proteomes" id="UP000461288">
    <property type="component" value="Unassembled WGS sequence"/>
</dbReference>
<feature type="domain" description="Starch synthase catalytic" evidence="13">
    <location>
        <begin position="36"/>
        <end position="271"/>
    </location>
</feature>
<name>A0A1I0UK60_9GAMM</name>